<keyword evidence="10" id="KW-0443">Lipid metabolism</keyword>
<evidence type="ECO:0000256" key="8">
    <source>
        <dbReference type="ARBA" id="ARBA00022801"/>
    </source>
</evidence>
<keyword evidence="8" id="KW-0378">Hydrolase</keyword>
<evidence type="ECO:0000256" key="17">
    <source>
        <dbReference type="ARBA" id="ARBA00043762"/>
    </source>
</evidence>
<keyword evidence="9" id="KW-0904">Protein phosphatase</keyword>
<comment type="catalytic activity">
    <reaction evidence="16">
        <text>a 1,2-diacyl-sn-glycero-3-phospho-(1D-myo-inositol-3,4,5-trisphosphate) + H2O = a 1,2-diacyl-sn-glycero-3-phospho-(1D-myo-inositol-4,5-bisphosphate) + phosphate</text>
        <dbReference type="Rhea" id="RHEA:25017"/>
        <dbReference type="ChEBI" id="CHEBI:15377"/>
        <dbReference type="ChEBI" id="CHEBI:43474"/>
        <dbReference type="ChEBI" id="CHEBI:57836"/>
        <dbReference type="ChEBI" id="CHEBI:58456"/>
        <dbReference type="EC" id="3.1.3.67"/>
    </reaction>
    <physiologicalReaction direction="left-to-right" evidence="16">
        <dbReference type="Rhea" id="RHEA:25018"/>
    </physiologicalReaction>
</comment>
<evidence type="ECO:0000259" key="24">
    <source>
        <dbReference type="PROSITE" id="PS51182"/>
    </source>
</evidence>
<feature type="domain" description="C2 tensin-type" evidence="24">
    <location>
        <begin position="209"/>
        <end position="331"/>
    </location>
</feature>
<accession>A0A9D4UFF1</accession>
<evidence type="ECO:0000259" key="23">
    <source>
        <dbReference type="PROSITE" id="PS51181"/>
    </source>
</evidence>
<evidence type="ECO:0000256" key="14">
    <source>
        <dbReference type="ARBA" id="ARBA00034338"/>
    </source>
</evidence>
<comment type="similarity">
    <text evidence="3">Belongs to the PTEN phosphatase protein family.</text>
</comment>
<dbReference type="Gene3D" id="2.60.40.1110">
    <property type="match status" value="1"/>
</dbReference>
<dbReference type="GO" id="GO:0004722">
    <property type="term" value="F:protein serine/threonine phosphatase activity"/>
    <property type="evidence" value="ECO:0007669"/>
    <property type="project" value="UniProtKB-EC"/>
</dbReference>
<keyword evidence="7" id="KW-0963">Cytoplasm</keyword>
<evidence type="ECO:0000256" key="3">
    <source>
        <dbReference type="ARBA" id="ARBA00007881"/>
    </source>
</evidence>
<comment type="catalytic activity">
    <reaction evidence="19">
        <text>O-phospho-L-seryl-[protein] + H2O = L-seryl-[protein] + phosphate</text>
        <dbReference type="Rhea" id="RHEA:20629"/>
        <dbReference type="Rhea" id="RHEA-COMP:9863"/>
        <dbReference type="Rhea" id="RHEA-COMP:11604"/>
        <dbReference type="ChEBI" id="CHEBI:15377"/>
        <dbReference type="ChEBI" id="CHEBI:29999"/>
        <dbReference type="ChEBI" id="CHEBI:43474"/>
        <dbReference type="ChEBI" id="CHEBI:83421"/>
        <dbReference type="EC" id="3.1.3.16"/>
    </reaction>
    <physiologicalReaction direction="left-to-right" evidence="19">
        <dbReference type="Rhea" id="RHEA:20630"/>
    </physiologicalReaction>
</comment>
<dbReference type="GO" id="GO:0006629">
    <property type="term" value="P:lipid metabolic process"/>
    <property type="evidence" value="ECO:0007669"/>
    <property type="project" value="UniProtKB-KW"/>
</dbReference>
<dbReference type="GO" id="GO:0042995">
    <property type="term" value="C:cell projection"/>
    <property type="evidence" value="ECO:0007669"/>
    <property type="project" value="UniProtKB-ARBA"/>
</dbReference>
<feature type="domain" description="Tyrosine specific protein phosphatases" evidence="22">
    <location>
        <begin position="119"/>
        <end position="193"/>
    </location>
</feature>
<comment type="catalytic activity">
    <reaction evidence="15">
        <text>1D-myo-inositol 1,3,4,5-tetrakisphosphate + H2O = 1D-myo-inositol 1,4,5-trisphosphate + phosphate</text>
        <dbReference type="Rhea" id="RHEA:77155"/>
        <dbReference type="ChEBI" id="CHEBI:15377"/>
        <dbReference type="ChEBI" id="CHEBI:43474"/>
        <dbReference type="ChEBI" id="CHEBI:57895"/>
        <dbReference type="ChEBI" id="CHEBI:203600"/>
    </reaction>
    <physiologicalReaction direction="left-to-right" evidence="15">
        <dbReference type="Rhea" id="RHEA:77156"/>
    </physiologicalReaction>
</comment>
<evidence type="ECO:0000256" key="6">
    <source>
        <dbReference type="ARBA" id="ARBA00013081"/>
    </source>
</evidence>
<evidence type="ECO:0000256" key="13">
    <source>
        <dbReference type="ARBA" id="ARBA00034268"/>
    </source>
</evidence>
<dbReference type="InterPro" id="IPR003595">
    <property type="entry name" value="Tyr_Pase_cat"/>
</dbReference>
<sequence>MASPWSDRASPWLDMAPFDGMKSLARKLVSKKKRRFKQYGFNLDLSYITSRIIAMGFPCEGAESIYRNDIFEVFAFLNMFHENHYKIFNLCAERTYDPAKLGGNVEWIPFSDHNPAPTEIMFSFCERVYDWLVADPNNVIVVHCKAGKGRTGLMICAYLLYSRECSDPVTAIQYYGEKRTKNGKGVTISSQRRYLFYFYDLWKHGPRNVAPLVISRISLYSSLFVKCDILICIACNGGNGSFQLNPILESQHAGSVTNLVREGKYTTFFFSEVRILGDVKVTIYDSRSSSKPIFYFWFNTSFMDGNVFTLASRSELDKPSKSLEEDTKTWY</sequence>
<evidence type="ECO:0000256" key="18">
    <source>
        <dbReference type="ARBA" id="ARBA00044309"/>
    </source>
</evidence>
<dbReference type="SUPFAM" id="SSF49562">
    <property type="entry name" value="C2 domain (Calcium/lipid-binding domain, CaLB)"/>
    <property type="match status" value="1"/>
</dbReference>
<evidence type="ECO:0000256" key="11">
    <source>
        <dbReference type="ARBA" id="ARBA00023273"/>
    </source>
</evidence>
<dbReference type="AlphaFoldDB" id="A0A9D4UFF1"/>
<evidence type="ECO:0000256" key="16">
    <source>
        <dbReference type="ARBA" id="ARBA00043760"/>
    </source>
</evidence>
<gene>
    <name evidence="25" type="ORF">GOP47_0017462</name>
</gene>
<comment type="catalytic activity">
    <reaction evidence="17">
        <text>1D-myo-inositol 1,3,4,5,6-pentakisphosphate + H2O = 1D-myo-inositol 1,4,5,6-tetrakisphosphate + phosphate</text>
        <dbReference type="Rhea" id="RHEA:77143"/>
        <dbReference type="ChEBI" id="CHEBI:15377"/>
        <dbReference type="ChEBI" id="CHEBI:43474"/>
        <dbReference type="ChEBI" id="CHEBI:57627"/>
        <dbReference type="ChEBI" id="CHEBI:57733"/>
    </reaction>
    <physiologicalReaction direction="left-to-right" evidence="17">
        <dbReference type="Rhea" id="RHEA:77144"/>
    </physiologicalReaction>
</comment>
<comment type="catalytic activity">
    <reaction evidence="12">
        <text>1,2-dihexadecanoyl-sn-glycero-3-phospho-(1D-myo-inositol-3,4,5-trisphosphate) + H2O = 1,2-dihexadecanoyl-sn-glycero-3-phospho-(1D-myo-inositol-4,5-bisphosphate) + phosphate</text>
        <dbReference type="Rhea" id="RHEA:43560"/>
        <dbReference type="ChEBI" id="CHEBI:15377"/>
        <dbReference type="ChEBI" id="CHEBI:43474"/>
        <dbReference type="ChEBI" id="CHEBI:83420"/>
        <dbReference type="ChEBI" id="CHEBI:83423"/>
    </reaction>
    <physiologicalReaction direction="left-to-right" evidence="12">
        <dbReference type="Rhea" id="RHEA:43561"/>
    </physiologicalReaction>
</comment>
<dbReference type="InterPro" id="IPR000387">
    <property type="entry name" value="Tyr_Pase_dom"/>
</dbReference>
<evidence type="ECO:0000256" key="2">
    <source>
        <dbReference type="ARBA" id="ARBA00004496"/>
    </source>
</evidence>
<comment type="catalytic activity">
    <reaction evidence="13">
        <text>1,2-dioctanoyl-sn-glycero-3-phospho-(1D-myo-inositol-3,4,5-trisphosphate) + H2O = 1,2-dioctanoyl-sn-glycero-3-phospho-(1D-myo-inositol-4,5-bisphosphate) + phosphate</text>
        <dbReference type="Rhea" id="RHEA:43552"/>
        <dbReference type="ChEBI" id="CHEBI:15377"/>
        <dbReference type="ChEBI" id="CHEBI:43474"/>
        <dbReference type="ChEBI" id="CHEBI:83416"/>
        <dbReference type="ChEBI" id="CHEBI:83419"/>
    </reaction>
    <physiologicalReaction direction="left-to-right" evidence="13">
        <dbReference type="Rhea" id="RHEA:43553"/>
    </physiologicalReaction>
</comment>
<dbReference type="PANTHER" id="PTHR12305:SF81">
    <property type="entry name" value="PHOSPHATIDYLINOSITOL 3,4,5-TRISPHOSPHATE 3-PHOSPHATASE AND DUAL-SPECIFICITY PROTEIN PHOSPHATASE PTEN"/>
    <property type="match status" value="1"/>
</dbReference>
<dbReference type="EMBL" id="JABFUD020000017">
    <property type="protein sequence ID" value="KAI5066934.1"/>
    <property type="molecule type" value="Genomic_DNA"/>
</dbReference>
<dbReference type="SUPFAM" id="SSF52799">
    <property type="entry name" value="(Phosphotyrosine protein) phosphatases II"/>
    <property type="match status" value="1"/>
</dbReference>
<dbReference type="PROSITE" id="PS51182">
    <property type="entry name" value="C2_TENSIN"/>
    <property type="match status" value="1"/>
</dbReference>
<evidence type="ECO:0000256" key="10">
    <source>
        <dbReference type="ARBA" id="ARBA00023098"/>
    </source>
</evidence>
<dbReference type="PROSITE" id="PS00383">
    <property type="entry name" value="TYR_PHOSPHATASE_1"/>
    <property type="match status" value="1"/>
</dbReference>
<feature type="domain" description="Phosphatase tensin-type" evidence="23">
    <location>
        <begin position="34"/>
        <end position="205"/>
    </location>
</feature>
<dbReference type="PANTHER" id="PTHR12305">
    <property type="entry name" value="PHOSPHATASE WITH HOMOLOGY TO TENSIN"/>
    <property type="match status" value="1"/>
</dbReference>
<evidence type="ECO:0000256" key="5">
    <source>
        <dbReference type="ARBA" id="ARBA00013064"/>
    </source>
</evidence>
<evidence type="ECO:0000259" key="22">
    <source>
        <dbReference type="PROSITE" id="PS50056"/>
    </source>
</evidence>
<dbReference type="Gene3D" id="3.90.190.10">
    <property type="entry name" value="Protein tyrosine phosphatase superfamily"/>
    <property type="match status" value="1"/>
</dbReference>
<comment type="caution">
    <text evidence="25">The sequence shown here is derived from an EMBL/GenBank/DDBJ whole genome shotgun (WGS) entry which is preliminary data.</text>
</comment>
<keyword evidence="26" id="KW-1185">Reference proteome</keyword>
<name>A0A9D4UFF1_ADICA</name>
<dbReference type="InterPro" id="IPR014020">
    <property type="entry name" value="Tensin_C2-dom"/>
</dbReference>
<proteinExistence type="inferred from homology"/>
<dbReference type="Pfam" id="PF22785">
    <property type="entry name" value="Tc-R-P"/>
    <property type="match status" value="1"/>
</dbReference>
<evidence type="ECO:0000256" key="4">
    <source>
        <dbReference type="ARBA" id="ARBA00013015"/>
    </source>
</evidence>
<dbReference type="PROSITE" id="PS51181">
    <property type="entry name" value="PPASE_TENSIN"/>
    <property type="match status" value="1"/>
</dbReference>
<dbReference type="GO" id="GO:0016314">
    <property type="term" value="F:phosphatidylinositol-3,4,5-trisphosphate 3-phosphatase activity"/>
    <property type="evidence" value="ECO:0007669"/>
    <property type="project" value="UniProtKB-EC"/>
</dbReference>
<evidence type="ECO:0000256" key="20">
    <source>
        <dbReference type="ARBA" id="ARBA00048832"/>
    </source>
</evidence>
<dbReference type="EC" id="3.1.3.67" evidence="4"/>
<comment type="catalytic activity">
    <reaction evidence="21">
        <text>O-phospho-L-tyrosyl-[protein] + H2O = L-tyrosyl-[protein] + phosphate</text>
        <dbReference type="Rhea" id="RHEA:10684"/>
        <dbReference type="Rhea" id="RHEA-COMP:10136"/>
        <dbReference type="Rhea" id="RHEA-COMP:20101"/>
        <dbReference type="ChEBI" id="CHEBI:15377"/>
        <dbReference type="ChEBI" id="CHEBI:43474"/>
        <dbReference type="ChEBI" id="CHEBI:46858"/>
        <dbReference type="ChEBI" id="CHEBI:61978"/>
        <dbReference type="EC" id="3.1.3.48"/>
    </reaction>
    <physiologicalReaction direction="left-to-right" evidence="21">
        <dbReference type="Rhea" id="RHEA:10685"/>
    </physiologicalReaction>
</comment>
<dbReference type="InterPro" id="IPR035892">
    <property type="entry name" value="C2_domain_sf"/>
</dbReference>
<comment type="catalytic activity">
    <reaction evidence="20">
        <text>O-phospho-L-threonyl-[protein] + H2O = L-threonyl-[protein] + phosphate</text>
        <dbReference type="Rhea" id="RHEA:47004"/>
        <dbReference type="Rhea" id="RHEA-COMP:11060"/>
        <dbReference type="Rhea" id="RHEA-COMP:11605"/>
        <dbReference type="ChEBI" id="CHEBI:15377"/>
        <dbReference type="ChEBI" id="CHEBI:30013"/>
        <dbReference type="ChEBI" id="CHEBI:43474"/>
        <dbReference type="ChEBI" id="CHEBI:61977"/>
        <dbReference type="EC" id="3.1.3.16"/>
    </reaction>
    <physiologicalReaction direction="left-to-right" evidence="20">
        <dbReference type="Rhea" id="RHEA:47005"/>
    </physiologicalReaction>
</comment>
<dbReference type="SMART" id="SM01326">
    <property type="entry name" value="PTEN_C2"/>
    <property type="match status" value="1"/>
</dbReference>
<dbReference type="EC" id="3.1.3.48" evidence="5"/>
<organism evidence="25 26">
    <name type="scientific">Adiantum capillus-veneris</name>
    <name type="common">Maidenhair fern</name>
    <dbReference type="NCBI Taxonomy" id="13818"/>
    <lineage>
        <taxon>Eukaryota</taxon>
        <taxon>Viridiplantae</taxon>
        <taxon>Streptophyta</taxon>
        <taxon>Embryophyta</taxon>
        <taxon>Tracheophyta</taxon>
        <taxon>Polypodiopsida</taxon>
        <taxon>Polypodiidae</taxon>
        <taxon>Polypodiales</taxon>
        <taxon>Pteridineae</taxon>
        <taxon>Pteridaceae</taxon>
        <taxon>Vittarioideae</taxon>
        <taxon>Adiantum</taxon>
    </lineage>
</organism>
<dbReference type="SMART" id="SM00404">
    <property type="entry name" value="PTPc_motif"/>
    <property type="match status" value="1"/>
</dbReference>
<evidence type="ECO:0000256" key="1">
    <source>
        <dbReference type="ARBA" id="ARBA00004487"/>
    </source>
</evidence>
<dbReference type="GO" id="GO:0005829">
    <property type="term" value="C:cytosol"/>
    <property type="evidence" value="ECO:0007669"/>
    <property type="project" value="TreeGrafter"/>
</dbReference>
<dbReference type="EC" id="3.1.3.16" evidence="6"/>
<keyword evidence="11" id="KW-0966">Cell projection</keyword>
<evidence type="ECO:0000313" key="25">
    <source>
        <dbReference type="EMBL" id="KAI5066934.1"/>
    </source>
</evidence>
<evidence type="ECO:0000256" key="21">
    <source>
        <dbReference type="ARBA" id="ARBA00051341"/>
    </source>
</evidence>
<dbReference type="GO" id="GO:0050793">
    <property type="term" value="P:regulation of developmental process"/>
    <property type="evidence" value="ECO:0007669"/>
    <property type="project" value="UniProtKB-ARBA"/>
</dbReference>
<dbReference type="InterPro" id="IPR045101">
    <property type="entry name" value="PTP_PTEN"/>
</dbReference>
<dbReference type="InterPro" id="IPR051281">
    <property type="entry name" value="Dual-spec_lipid-protein_phosph"/>
</dbReference>
<dbReference type="OrthoDB" id="266663at2759"/>
<evidence type="ECO:0000256" key="12">
    <source>
        <dbReference type="ARBA" id="ARBA00034256"/>
    </source>
</evidence>
<dbReference type="Proteomes" id="UP000886520">
    <property type="component" value="Chromosome 17"/>
</dbReference>
<dbReference type="InterPro" id="IPR029023">
    <property type="entry name" value="Tensin_phosphatase"/>
</dbReference>
<dbReference type="InterPro" id="IPR016130">
    <property type="entry name" value="Tyr_Pase_AS"/>
</dbReference>
<reference evidence="25" key="1">
    <citation type="submission" date="2021-01" db="EMBL/GenBank/DDBJ databases">
        <title>Adiantum capillus-veneris genome.</title>
        <authorList>
            <person name="Fang Y."/>
            <person name="Liao Q."/>
        </authorList>
    </citation>
    <scope>NUCLEOTIDE SEQUENCE</scope>
    <source>
        <strain evidence="25">H3</strain>
        <tissue evidence="25">Leaf</tissue>
    </source>
</reference>
<dbReference type="Pfam" id="PF10409">
    <property type="entry name" value="PTEN_C2"/>
    <property type="match status" value="1"/>
</dbReference>
<comment type="subcellular location">
    <subcellularLocation>
        <location evidence="1">Cell projection</location>
        <location evidence="1">Neuron projection</location>
    </subcellularLocation>
    <subcellularLocation>
        <location evidence="2">Cytoplasm</location>
    </subcellularLocation>
</comment>
<evidence type="ECO:0000256" key="7">
    <source>
        <dbReference type="ARBA" id="ARBA00022490"/>
    </source>
</evidence>
<dbReference type="InterPro" id="IPR029021">
    <property type="entry name" value="Prot-tyrosine_phosphatase-like"/>
</dbReference>
<evidence type="ECO:0000256" key="9">
    <source>
        <dbReference type="ARBA" id="ARBA00022912"/>
    </source>
</evidence>
<protein>
    <recommendedName>
        <fullName evidence="14">Phosphatidylinositol 3,4,5-trisphosphate 3-phosphatase and dual-specificity protein phosphatase PTEN</fullName>
        <ecNumber evidence="6">3.1.3.16</ecNumber>
        <ecNumber evidence="5">3.1.3.48</ecNumber>
        <ecNumber evidence="4">3.1.3.67</ecNumber>
    </recommendedName>
    <alternativeName>
        <fullName evidence="18">Inositol polyphosphate 3-phosphatase</fullName>
    </alternativeName>
</protein>
<evidence type="ECO:0000313" key="26">
    <source>
        <dbReference type="Proteomes" id="UP000886520"/>
    </source>
</evidence>
<dbReference type="GO" id="GO:0004725">
    <property type="term" value="F:protein tyrosine phosphatase activity"/>
    <property type="evidence" value="ECO:0007669"/>
    <property type="project" value="UniProtKB-EC"/>
</dbReference>
<evidence type="ECO:0000256" key="19">
    <source>
        <dbReference type="ARBA" id="ARBA00047986"/>
    </source>
</evidence>
<dbReference type="CDD" id="cd14509">
    <property type="entry name" value="PTP_PTEN"/>
    <property type="match status" value="1"/>
</dbReference>
<evidence type="ECO:0000256" key="15">
    <source>
        <dbReference type="ARBA" id="ARBA00043734"/>
    </source>
</evidence>
<dbReference type="PROSITE" id="PS50056">
    <property type="entry name" value="TYR_PHOSPHATASE_2"/>
    <property type="match status" value="1"/>
</dbReference>